<proteinExistence type="predicted"/>
<dbReference type="EMBL" id="DRIG01000090">
    <property type="protein sequence ID" value="HEC79136.1"/>
    <property type="molecule type" value="Genomic_DNA"/>
</dbReference>
<dbReference type="Proteomes" id="UP000885826">
    <property type="component" value="Unassembled WGS sequence"/>
</dbReference>
<evidence type="ECO:0000313" key="2">
    <source>
        <dbReference type="Proteomes" id="UP000885826"/>
    </source>
</evidence>
<organism evidence="1 2">
    <name type="scientific">candidate division WOR-3 bacterium</name>
    <dbReference type="NCBI Taxonomy" id="2052148"/>
    <lineage>
        <taxon>Bacteria</taxon>
        <taxon>Bacteria division WOR-3</taxon>
    </lineage>
</organism>
<reference evidence="1" key="1">
    <citation type="journal article" date="2020" name="mSystems">
        <title>Genome- and Community-Level Interaction Insights into Carbon Utilization and Element Cycling Functions of Hydrothermarchaeota in Hydrothermal Sediment.</title>
        <authorList>
            <person name="Zhou Z."/>
            <person name="Liu Y."/>
            <person name="Xu W."/>
            <person name="Pan J."/>
            <person name="Luo Z.H."/>
            <person name="Li M."/>
        </authorList>
    </citation>
    <scope>NUCLEOTIDE SEQUENCE</scope>
    <source>
        <strain evidence="1">HyVt-388</strain>
    </source>
</reference>
<name>A0A9C9K0K5_UNCW3</name>
<evidence type="ECO:0000313" key="1">
    <source>
        <dbReference type="EMBL" id="HEC79136.1"/>
    </source>
</evidence>
<sequence>MISAVLLAVVNASIFSLGGVGEDVSIFREPFFSTTRLAQIEFTMQPEFNILSEDSDFRGLFRTNPFNFRIAVPVVKGIIFGVGNCERFSQSFDIYSQRSSLELHVMGDGGVEEAYLDVGWHFGIGQVALRGSYLFGNACEVWNYYIGDYSIADTFLYKYSGRIFCGGIKIKPLFLSYEAGGELVVEDADGDTTIGLAERMLVGVISPTIADIRITAAFEHSFWDGDDHTSPNRFKLTFAKKVYAFDYYFNPWYLEGVTEHGFSFLLKLPIHRVGLITFDLKTSLRKRGDLKEIKFIPEIKLSIRELFAKRKK</sequence>
<accession>A0A9C9K0K5</accession>
<gene>
    <name evidence="1" type="ORF">ENI34_08365</name>
</gene>
<dbReference type="AlphaFoldDB" id="A0A9C9K0K5"/>
<protein>
    <submittedName>
        <fullName evidence="1">Uncharacterized protein</fullName>
    </submittedName>
</protein>
<comment type="caution">
    <text evidence="1">The sequence shown here is derived from an EMBL/GenBank/DDBJ whole genome shotgun (WGS) entry which is preliminary data.</text>
</comment>